<reference evidence="1" key="1">
    <citation type="submission" date="2021-02" db="EMBL/GenBank/DDBJ databases">
        <authorList>
            <person name="Dougan E. K."/>
            <person name="Rhodes N."/>
            <person name="Thang M."/>
            <person name="Chan C."/>
        </authorList>
    </citation>
    <scope>NUCLEOTIDE SEQUENCE</scope>
</reference>
<accession>A0A812SBD6</accession>
<protein>
    <submittedName>
        <fullName evidence="1">UcpB protein</fullName>
    </submittedName>
</protein>
<evidence type="ECO:0000313" key="2">
    <source>
        <dbReference type="Proteomes" id="UP000649617"/>
    </source>
</evidence>
<evidence type="ECO:0000313" key="1">
    <source>
        <dbReference type="EMBL" id="CAE7476011.1"/>
    </source>
</evidence>
<dbReference type="AlphaFoldDB" id="A0A812SBD6"/>
<proteinExistence type="predicted"/>
<dbReference type="Proteomes" id="UP000649617">
    <property type="component" value="Unassembled WGS sequence"/>
</dbReference>
<dbReference type="EMBL" id="CAJNIZ010024335">
    <property type="protein sequence ID" value="CAE7476011.1"/>
    <property type="molecule type" value="Genomic_DNA"/>
</dbReference>
<name>A0A812SBD6_SYMPI</name>
<gene>
    <name evidence="1" type="primary">ucpB</name>
    <name evidence="1" type="ORF">SPIL2461_LOCUS12102</name>
</gene>
<dbReference type="OrthoDB" id="756301at2759"/>
<keyword evidence="2" id="KW-1185">Reference proteome</keyword>
<sequence>MPEVNGVRFARLWTLDSSEDDDNEFVWNPELEGLELKGLHLQALFDGLDSRTTEVVISAPTFGQAKSLLLAACEAAGAAAFSHEEVDATAIRVVADALKSHAGREICGHRASVSEELGCLMLTLRECRSPPDEKFKSELSAFVENCLSSVPSLPTLGLDSTKPAVSAAARREGYASLGLAAGAAGTVVTGGSTLVAVGFAAAAASLGAHAAMAQQDPTSPAVGCAFGRGTSRDLRVSNAASMLREMLKTGVDLVLVDELTEEERVLGGHLAALRSQEAQVIASEDDSPPNLVAPLGLLASDNDNPLLTSMVLSAMSLITDAVAGGGDINGYSLRSVAVRGCRGCALKFRRAHSCPLM</sequence>
<organism evidence="1 2">
    <name type="scientific">Symbiodinium pilosum</name>
    <name type="common">Dinoflagellate</name>
    <dbReference type="NCBI Taxonomy" id="2952"/>
    <lineage>
        <taxon>Eukaryota</taxon>
        <taxon>Sar</taxon>
        <taxon>Alveolata</taxon>
        <taxon>Dinophyceae</taxon>
        <taxon>Suessiales</taxon>
        <taxon>Symbiodiniaceae</taxon>
        <taxon>Symbiodinium</taxon>
    </lineage>
</organism>
<comment type="caution">
    <text evidence="1">The sequence shown here is derived from an EMBL/GenBank/DDBJ whole genome shotgun (WGS) entry which is preliminary data.</text>
</comment>